<proteinExistence type="predicted"/>
<evidence type="ECO:0000313" key="1">
    <source>
        <dbReference type="EMBL" id="QHS78427.1"/>
    </source>
</evidence>
<dbReference type="EMBL" id="MN740597">
    <property type="protein sequence ID" value="QHS78427.1"/>
    <property type="molecule type" value="Genomic_DNA"/>
</dbReference>
<reference evidence="1" key="1">
    <citation type="journal article" date="2020" name="Nature">
        <title>Giant virus diversity and host interactions through global metagenomics.</title>
        <authorList>
            <person name="Schulz F."/>
            <person name="Roux S."/>
            <person name="Paez-Espino D."/>
            <person name="Jungbluth S."/>
            <person name="Walsh D.A."/>
            <person name="Denef V.J."/>
            <person name="McMahon K.D."/>
            <person name="Konstantinidis K.T."/>
            <person name="Eloe-Fadrosh E.A."/>
            <person name="Kyrpides N.C."/>
            <person name="Woyke T."/>
        </authorList>
    </citation>
    <scope>NUCLEOTIDE SEQUENCE</scope>
    <source>
        <strain evidence="1">GVMAG-S-1021933-23</strain>
    </source>
</reference>
<accession>A0A6C0AF60</accession>
<dbReference type="AlphaFoldDB" id="A0A6C0AF60"/>
<organism evidence="1">
    <name type="scientific">viral metagenome</name>
    <dbReference type="NCBI Taxonomy" id="1070528"/>
    <lineage>
        <taxon>unclassified sequences</taxon>
        <taxon>metagenomes</taxon>
        <taxon>organismal metagenomes</taxon>
    </lineage>
</organism>
<sequence length="391" mass="46015">MFKNQEKNVIYTNEDYEIYIYELTKTVIFTCSEVVDKDYAKKFNSRDGKRETHGKKIHWIFEKSNTKAIDTLSKIIQEPIDKLFTLKESELPNVSPKSKLEERLSKAEVVPKKHVRKMVWTNNDKYLFDYTEKSFVFFASPDFTGEYEEFSDRDLCFVNKYSYTENDYPKKEGFCFQKFSSKAVNFINRIMNDDNDDEPIDIRNLMEIKVYDKKQAPPKETQTKTTSKFAEQDIGIPIVRTAMDVFYELNNMMERKIDKTNTEIFIELTGMMEQKVNHLKQKELPDGSYCIFGENKKVIEEIGNITENGKYEIKKSLVIEDNRVVILNKIIKNISLKIKDVDDDTKTLFGPIEEVNEKILELAEEDDNNDIYNVKYEYEIGGNKMCILEKE</sequence>
<protein>
    <submittedName>
        <fullName evidence="1">Uncharacterized protein</fullName>
    </submittedName>
</protein>
<name>A0A6C0AF60_9ZZZZ</name>